<evidence type="ECO:0000256" key="1">
    <source>
        <dbReference type="ARBA" id="ARBA00022737"/>
    </source>
</evidence>
<dbReference type="InterPro" id="IPR050889">
    <property type="entry name" value="Dendritic_Spine_Reg/Scaffold"/>
</dbReference>
<dbReference type="InterPro" id="IPR036770">
    <property type="entry name" value="Ankyrin_rpt-contain_sf"/>
</dbReference>
<comment type="caution">
    <text evidence="4">The sequence shown here is derived from an EMBL/GenBank/DDBJ whole genome shotgun (WGS) entry which is preliminary data.</text>
</comment>
<dbReference type="SUPFAM" id="SSF48403">
    <property type="entry name" value="Ankyrin repeat"/>
    <property type="match status" value="1"/>
</dbReference>
<dbReference type="PANTHER" id="PTHR24166:SF48">
    <property type="entry name" value="PROTEIN VAPYRIN"/>
    <property type="match status" value="1"/>
</dbReference>
<accession>A0ABQ1ZXR1</accession>
<sequence>MLFTQEIERFLHHAQHQDYLPCSLLLHGHAEIISTVPALMYKYVEMADETLLRMLLQYGLDVNVQDFGGRTLLSFACKLGDSSLIAFLLEQGADASIVQDSGETPLMVAAARGNLSCIKLLLEHNADLNYRSGDGRTALSEAIDNFQTEAVHFLLGNGVLRA</sequence>
<dbReference type="InterPro" id="IPR002110">
    <property type="entry name" value="Ankyrin_rpt"/>
</dbReference>
<proteinExistence type="predicted"/>
<evidence type="ECO:0000256" key="3">
    <source>
        <dbReference type="PROSITE-ProRule" id="PRU00023"/>
    </source>
</evidence>
<dbReference type="Gene3D" id="1.25.40.20">
    <property type="entry name" value="Ankyrin repeat-containing domain"/>
    <property type="match status" value="2"/>
</dbReference>
<keyword evidence="2 3" id="KW-0040">ANK repeat</keyword>
<keyword evidence="5" id="KW-1185">Reference proteome</keyword>
<dbReference type="RefSeq" id="WP_172244500.1">
    <property type="nucleotide sequence ID" value="NZ_BMDD01000003.1"/>
</dbReference>
<dbReference type="EMBL" id="BMDD01000003">
    <property type="protein sequence ID" value="GGH80198.1"/>
    <property type="molecule type" value="Genomic_DNA"/>
</dbReference>
<evidence type="ECO:0000313" key="5">
    <source>
        <dbReference type="Proteomes" id="UP000605427"/>
    </source>
</evidence>
<evidence type="ECO:0008006" key="6">
    <source>
        <dbReference type="Google" id="ProtNLM"/>
    </source>
</evidence>
<organism evidence="4 5">
    <name type="scientific">Saccharibacillus endophyticus</name>
    <dbReference type="NCBI Taxonomy" id="2060666"/>
    <lineage>
        <taxon>Bacteria</taxon>
        <taxon>Bacillati</taxon>
        <taxon>Bacillota</taxon>
        <taxon>Bacilli</taxon>
        <taxon>Bacillales</taxon>
        <taxon>Paenibacillaceae</taxon>
        <taxon>Saccharibacillus</taxon>
    </lineage>
</organism>
<dbReference type="SMART" id="SM00248">
    <property type="entry name" value="ANK"/>
    <property type="match status" value="4"/>
</dbReference>
<evidence type="ECO:0000256" key="2">
    <source>
        <dbReference type="ARBA" id="ARBA00023043"/>
    </source>
</evidence>
<dbReference type="PANTHER" id="PTHR24166">
    <property type="entry name" value="ROLLING PEBBLES, ISOFORM B"/>
    <property type="match status" value="1"/>
</dbReference>
<evidence type="ECO:0000313" key="4">
    <source>
        <dbReference type="EMBL" id="GGH80198.1"/>
    </source>
</evidence>
<dbReference type="Pfam" id="PF12796">
    <property type="entry name" value="Ank_2"/>
    <property type="match status" value="1"/>
</dbReference>
<protein>
    <recommendedName>
        <fullName evidence="6">Ankyrin repeat domain-containing protein</fullName>
    </recommendedName>
</protein>
<gene>
    <name evidence="4" type="ORF">GCM10007362_28140</name>
</gene>
<keyword evidence="1" id="KW-0677">Repeat</keyword>
<dbReference type="PROSITE" id="PS50088">
    <property type="entry name" value="ANK_REPEAT"/>
    <property type="match status" value="2"/>
</dbReference>
<reference evidence="5" key="1">
    <citation type="journal article" date="2019" name="Int. J. Syst. Evol. Microbiol.">
        <title>The Global Catalogue of Microorganisms (GCM) 10K type strain sequencing project: providing services to taxonomists for standard genome sequencing and annotation.</title>
        <authorList>
            <consortium name="The Broad Institute Genomics Platform"/>
            <consortium name="The Broad Institute Genome Sequencing Center for Infectious Disease"/>
            <person name="Wu L."/>
            <person name="Ma J."/>
        </authorList>
    </citation>
    <scope>NUCLEOTIDE SEQUENCE [LARGE SCALE GENOMIC DNA]</scope>
    <source>
        <strain evidence="5">CCM 8702</strain>
    </source>
</reference>
<feature type="repeat" description="ANK" evidence="3">
    <location>
        <begin position="101"/>
        <end position="133"/>
    </location>
</feature>
<name>A0ABQ1ZXR1_9BACL</name>
<dbReference type="Proteomes" id="UP000605427">
    <property type="component" value="Unassembled WGS sequence"/>
</dbReference>
<dbReference type="PROSITE" id="PS50297">
    <property type="entry name" value="ANK_REP_REGION"/>
    <property type="match status" value="2"/>
</dbReference>
<feature type="repeat" description="ANK" evidence="3">
    <location>
        <begin position="68"/>
        <end position="100"/>
    </location>
</feature>